<evidence type="ECO:0000313" key="2">
    <source>
        <dbReference type="EMBL" id="CEM24694.1"/>
    </source>
</evidence>
<feature type="region of interest" description="Disordered" evidence="1">
    <location>
        <begin position="1588"/>
        <end position="1646"/>
    </location>
</feature>
<organism evidence="2 3">
    <name type="scientific">Vitrella brassicaformis (strain CCMP3155)</name>
    <dbReference type="NCBI Taxonomy" id="1169540"/>
    <lineage>
        <taxon>Eukaryota</taxon>
        <taxon>Sar</taxon>
        <taxon>Alveolata</taxon>
        <taxon>Colpodellida</taxon>
        <taxon>Vitrellaceae</taxon>
        <taxon>Vitrella</taxon>
    </lineage>
</organism>
<dbReference type="PANTHER" id="PTHR48125:SF10">
    <property type="entry name" value="OS12G0136300 PROTEIN"/>
    <property type="match status" value="1"/>
</dbReference>
<feature type="region of interest" description="Disordered" evidence="1">
    <location>
        <begin position="2519"/>
        <end position="2586"/>
    </location>
</feature>
<feature type="compositionally biased region" description="Polar residues" evidence="1">
    <location>
        <begin position="2376"/>
        <end position="2399"/>
    </location>
</feature>
<feature type="region of interest" description="Disordered" evidence="1">
    <location>
        <begin position="1093"/>
        <end position="1117"/>
    </location>
</feature>
<feature type="compositionally biased region" description="Basic residues" evidence="1">
    <location>
        <begin position="1700"/>
        <end position="1711"/>
    </location>
</feature>
<feature type="region of interest" description="Disordered" evidence="1">
    <location>
        <begin position="2182"/>
        <end position="2238"/>
    </location>
</feature>
<feature type="region of interest" description="Disordered" evidence="1">
    <location>
        <begin position="2121"/>
        <end position="2153"/>
    </location>
</feature>
<feature type="compositionally biased region" description="Low complexity" evidence="1">
    <location>
        <begin position="1346"/>
        <end position="1361"/>
    </location>
</feature>
<feature type="region of interest" description="Disordered" evidence="1">
    <location>
        <begin position="483"/>
        <end position="510"/>
    </location>
</feature>
<sequence>MPPSCQHAISLEDLFRGVSKSSTLSTAASLTLKANPFKAFVPEVPSAAHLHDPDYVTSLERKLLVDEASNDKKGHTRLFHERMPLGNSLSSAELDKLLETSAAITAGLQGVLSTVGGQKRQHTDAAAMLRSRGRQPDDRLQGRVKKLKEASAAAPDAPVWLDSRRGSLAENMDEDRLVSLVLDGEHKPVYRTSVRTEARAAVKGSDDEDDAVVRQVYEGFLMRIKLMYFWDRIARATTRLRGQLDMMEIAKDIPWPEERIHVRPKTATDSITPQRREMLRCLAEGGKSTDDVRRRLRSLVGTLEAKWQVAALTLTSLYQRVPKHQLLERQLTRYEMQFSKEVMQLQEAVRSGRSDVQKGSCSRFEAVYEKLRWFYTHLLSSRLQVEVAHRAAKEAEKEAEEQKALIPDAIALSQLFLSPRVSQSTVPTFEIDHDKHAAGAQLVADDKIWQLIAATGLDFKSPDLKKLLAKIYIRGGQRRRSTRTGLLESYTERDTGERRPADEAGEDDRSLGQLSVQASPLLSGAVLQLSRSGATSPVSLSFAGPTPLGSKPRADDEESEATSTLSYHMLEESAGPQKQQELLEVALASRSGMFAVSEALRRSKGTGDRERVYANLIEKQELTRLELVDKVATQQTIVDVFQEEIGQVLHAATTITDEEFEEARQEMVRQSRLLTARSRTKGLVDEAASAGLVSAVSLLVPEEENESSSSASTHVDAAAVQQGQQDSRGAQVEARRQTQDTEQQQGQKEPGQPDMAEVEPRPQGPQPKPPVLPEAALSRGRPSSAASLGTSAASVAMSISPSALLKDLPEKLESQSLQDDTIGTVRALAVMWRQVRDTSERFYANASRLVEETVAAGGEASRTLYTLLDNARRNCSALPNVESFEKHLEQILAVPLPKDCSTRSPATDGAASEAEIKMMVARAVPHNIRTAVKHATNAIDTSALSVGEIKRPLASWIEMLKQTPLAMNDELASRIREGDAGQPPLLAKSGGKKAAKKAPAKKPPPPAIDTEPAEEAQEAVTEMEPVVAEIKWDEMSPRRRADFDNMTVVVDNLRRIRDQLQRKAEIDQTIDLAKPTMEPPKRKKTRTGTVTLAGSAGKVPSKESVLGPKRPSPKAKLAQQPTLFVALGAQSTSFFTDNPRPEVTLLLDQKAGLKEQVGDLQRRLADLESALASRASMEAQAPTAVASTLSGRADKARPDSGPRHGPAPLGSRRVAEPAPSVPKSPAERGQAQQQTARGRTPIAPSETVGAVPKPKAREGVRAARSDKEGARKAEPRRSPQREPSTQDRSRDDDDGRSTATARGRKDMERQLKQQQQQQKSPPLSLKAVAVGERAARTLPQQPPSKPAAVAAPTHTPGTATPSRSSPEGQRHGRERNRTPDTDGKRAAQEEPKFMSEDDQHFPNLSEDMRRIKAEMLKGAGVTSAQWVKSSVKRRRVARWVVKQRKTLKVRLLLAQGLLNKFLLRQIDQATARSFKKMLDGGGKEKDFGEERRALAVRIGDISRLCDFWRGRLDILGEAVQYGFADILEFQKAKKDGTLRPLQDVYGMPVPPKVAAAKATIKALRPTALSARLRRVPVTGLGESRISHVTEETIELESPVPQRPQDRPGRGSSRLHSPMKKSPKASPSIYRRSRRRVRRSLTQGDMDAAKLHQQLQQQLALRRGDTATPQYQLTLVTRALETSKGGLRRSSSLGDMDGLRKTRGRLKRRHSSGLRSASSRGSSCVSPAPVLPHTLAGQLKGVSRSQTVTALGSRRHSFAHSGRSSRRSVSSRRSYQGGQSEDGSRRSSVCSAEGEKAYVRTRRRARSVIFGRRPTGLDDLIASHSRTSTPEPEKTEVDKASIINQHLQKIFPEAVEKGSPKSPQSLSQAMIKYMAREKAERHLLKEWLDRIPELNWQVREGLFTELMAKEERLIADFAKKGLSFTSVKFATAERVLALLRMELINIHNAVDQQQQQTPVLDRIRVPDQVTEKLQQMYDVFLQKVTAKEEAQRRAEEMKQRALLLKQQLQNIRFSSAADSVAVQADRADIPDRLDKADETDKAIDQAAPATPAKGSTKSSPKMSPPRVRTPGPIASRKSSRPSTAAPRRAVAEAGGSGEAAAEAPADKTSLGLLYAIGGESDDALSDVETPRVAAPVTDQDTAEEQEAREQALREERRRQVRNAFLSTYFAAWRLYVEMQKQGVRMPPDDEDEMAIGRPSTTKRKSQSQRKKKAASERTSQRLLFSLFPPDADESDEEDPFANEDLQPLIHVDEDDSDVSQHGDTEAHRLSRRVIRVGDVEFELDKKQYVALRQRRDDRMLVLNREYGNMAVATDNRRVQAIREVANVIKSEIQEELREAAMSWKRKDSFSRVIEHEDQMRLTSQRASRKSTAPVVAVSSQPRTPFSPQGLHSSRTSQRGSLHNIWASPEQMTPPRTAPTPHTQQMRQQGYPGSVTLAKPDTKDAVADADAAVQDKQRRAMRRSSTHGIIMSIMDEQDTKSQKAEPKVSINEKVLEHRVMIDDSESAGSATDISMRHHQAIEPVASTTKELPKQDKKRPRWSDSFTPFQPVQAQSMAADTREAQRSAPRPRTTDARPPSSSIYPHVSETRPAEVYATLAKPTSRGRGYGNLPSPSPARFTYKKRALRASRVQMRRMSGGPLRVATIGVSTGSRIAKRHRGFLTRHFTSLSRTAGAILKGGLLNAQGALQAQRRKVHCKRRKFSATYPDVHAHYHSLIHSLEDLVNEAVASLCVSPSLSLRRRAPLKMERSSKPEPLAHSDGRPASARDRYSMPGQKPLVLHATPSLPQVKKSSPAQAVIDHTTKKPSVVHFLSPHEPPPLPTKRLPVTPEPHHVSETRPAEVHAMKSALDLPPAWRALDRQPFASPDTERWAHVKGDGRQPLGGPQSHAADLTGDRKHPPKTGLRPAPAVPRAPPERPASPAAPLMVRPFVEADTARKRARDESVESKGEKQAAVGGSESQPDLSLGVPAPAALSVEQHVVPPSLLQRARVLRPSGTRRHATATAATDRQGDQLVVTSTTGRDKGRGQEDINAFHGGPILGRRHPSLTALTERREDDGVEGGRYGLAVSLHPAALQAGPLTERTPRRTVFKDISARPAERRESAKASLKVVSSLPLAVSVDRGVRALLQAPKEQEAGSTDHQVSPQRPDKSKAKQEGTAIATAAAQPTIDDFATLLKWMMVRQRGRGEVGELEYPPAVVPSSLRGHVSPASVLDREDSMRSETVHLPPLSPPGTDVTRETQQDTSIEKKGGQQGLVSPGKRLDAKKLLHAARQYVQSGFATSALHQLLQAGCASSQ</sequence>
<feature type="compositionally biased region" description="Polar residues" evidence="1">
    <location>
        <begin position="1775"/>
        <end position="1789"/>
    </location>
</feature>
<proteinExistence type="predicted"/>
<feature type="compositionally biased region" description="Low complexity" evidence="1">
    <location>
        <begin position="740"/>
        <end position="753"/>
    </location>
</feature>
<feature type="compositionally biased region" description="Pro residues" evidence="1">
    <location>
        <begin position="762"/>
        <end position="772"/>
    </location>
</feature>
<feature type="compositionally biased region" description="Basic and acidic residues" evidence="1">
    <location>
        <begin position="3234"/>
        <end position="3248"/>
    </location>
</feature>
<feature type="compositionally biased region" description="Low complexity" evidence="1">
    <location>
        <begin position="707"/>
        <end position="726"/>
    </location>
</feature>
<feature type="compositionally biased region" description="Basic and acidic residues" evidence="1">
    <location>
        <begin position="2743"/>
        <end position="2768"/>
    </location>
</feature>
<feature type="compositionally biased region" description="Basic and acidic residues" evidence="1">
    <location>
        <begin position="2030"/>
        <end position="2042"/>
    </location>
</feature>
<dbReference type="InParanoid" id="A0A0G4G7M0"/>
<feature type="compositionally biased region" description="Basic and acidic residues" evidence="1">
    <location>
        <begin position="2932"/>
        <end position="2949"/>
    </location>
</feature>
<gene>
    <name evidence="2" type="ORF">Vbra_9731</name>
</gene>
<feature type="region of interest" description="Disordered" evidence="1">
    <location>
        <begin position="2742"/>
        <end position="2770"/>
    </location>
</feature>
<feature type="compositionally biased region" description="Basic residues" evidence="1">
    <location>
        <begin position="990"/>
        <end position="1000"/>
    </location>
</feature>
<feature type="compositionally biased region" description="Basic and acidic residues" evidence="1">
    <location>
        <begin position="2144"/>
        <end position="2153"/>
    </location>
</feature>
<feature type="region of interest" description="Disordered" evidence="1">
    <location>
        <begin position="703"/>
        <end position="789"/>
    </location>
</feature>
<keyword evidence="3" id="KW-1185">Reference proteome</keyword>
<feature type="region of interest" description="Disordered" evidence="1">
    <location>
        <begin position="2030"/>
        <end position="2103"/>
    </location>
</feature>
<feature type="compositionally biased region" description="Low complexity" evidence="1">
    <location>
        <begin position="1312"/>
        <end position="1326"/>
    </location>
</feature>
<feature type="compositionally biased region" description="Polar residues" evidence="1">
    <location>
        <begin position="3134"/>
        <end position="3143"/>
    </location>
</feature>
<feature type="region of interest" description="Disordered" evidence="1">
    <location>
        <begin position="535"/>
        <end position="564"/>
    </location>
</feature>
<feature type="compositionally biased region" description="Low complexity" evidence="1">
    <location>
        <begin position="2563"/>
        <end position="2579"/>
    </location>
</feature>
<name>A0A0G4G7M0_VITBC</name>
<feature type="region of interest" description="Disordered" evidence="1">
    <location>
        <begin position="3017"/>
        <end position="3041"/>
    </location>
</feature>
<feature type="region of interest" description="Disordered" evidence="1">
    <location>
        <begin position="2864"/>
        <end position="2961"/>
    </location>
</feature>
<dbReference type="VEuPathDB" id="CryptoDB:Vbra_9731"/>
<feature type="region of interest" description="Disordered" evidence="1">
    <location>
        <begin position="2356"/>
        <end position="2426"/>
    </location>
</feature>
<feature type="compositionally biased region" description="Basic and acidic residues" evidence="1">
    <location>
        <begin position="1192"/>
        <end position="1202"/>
    </location>
</feature>
<feature type="compositionally biased region" description="Basic and acidic residues" evidence="1">
    <location>
        <begin position="2865"/>
        <end position="2876"/>
    </location>
</feature>
<evidence type="ECO:0000256" key="1">
    <source>
        <dbReference type="SAM" id="MobiDB-lite"/>
    </source>
</evidence>
<feature type="compositionally biased region" description="Basic and acidic residues" evidence="1">
    <location>
        <begin position="3211"/>
        <end position="3221"/>
    </location>
</feature>
<feature type="region of interest" description="Disordered" evidence="1">
    <location>
        <begin position="3211"/>
        <end position="3257"/>
    </location>
</feature>
<dbReference type="PANTHER" id="PTHR48125">
    <property type="entry name" value="LP07818P1"/>
    <property type="match status" value="1"/>
</dbReference>
<feature type="compositionally biased region" description="Basic and acidic residues" evidence="1">
    <location>
        <begin position="1255"/>
        <end position="1296"/>
    </location>
</feature>
<feature type="region of interest" description="Disordered" evidence="1">
    <location>
        <begin position="978"/>
        <end position="1019"/>
    </location>
</feature>
<feature type="compositionally biased region" description="Basic and acidic residues" evidence="1">
    <location>
        <begin position="490"/>
        <end position="510"/>
    </location>
</feature>
<feature type="region of interest" description="Disordered" evidence="1">
    <location>
        <begin position="1173"/>
        <end position="1400"/>
    </location>
</feature>
<feature type="region of interest" description="Disordered" evidence="1">
    <location>
        <begin position="1749"/>
        <end position="1796"/>
    </location>
</feature>
<feature type="region of interest" description="Disordered" evidence="1">
    <location>
        <begin position="2807"/>
        <end position="2835"/>
    </location>
</feature>
<feature type="compositionally biased region" description="Basic and acidic residues" evidence="1">
    <location>
        <begin position="1368"/>
        <end position="1400"/>
    </location>
</feature>
<feature type="region of interest" description="Disordered" evidence="1">
    <location>
        <begin position="3128"/>
        <end position="3158"/>
    </location>
</feature>
<feature type="region of interest" description="Disordered" evidence="1">
    <location>
        <begin position="1684"/>
        <end position="1728"/>
    </location>
</feature>
<feature type="compositionally biased region" description="Low complexity" evidence="1">
    <location>
        <begin position="1228"/>
        <end position="1240"/>
    </location>
</feature>
<protein>
    <submittedName>
        <fullName evidence="2">Uncharacterized protein</fullName>
    </submittedName>
</protein>
<reference evidence="2 3" key="1">
    <citation type="submission" date="2014-11" db="EMBL/GenBank/DDBJ databases">
        <authorList>
            <person name="Zhu J."/>
            <person name="Qi W."/>
            <person name="Song R."/>
        </authorList>
    </citation>
    <scope>NUCLEOTIDE SEQUENCE [LARGE SCALE GENOMIC DNA]</scope>
</reference>
<feature type="compositionally biased region" description="Acidic residues" evidence="1">
    <location>
        <begin position="2229"/>
        <end position="2238"/>
    </location>
</feature>
<dbReference type="EMBL" id="CDMY01000587">
    <property type="protein sequence ID" value="CEM24694.1"/>
    <property type="molecule type" value="Genomic_DNA"/>
</dbReference>
<evidence type="ECO:0000313" key="3">
    <source>
        <dbReference type="Proteomes" id="UP000041254"/>
    </source>
</evidence>
<feature type="compositionally biased region" description="Basic residues" evidence="1">
    <location>
        <begin position="2199"/>
        <end position="2211"/>
    </location>
</feature>
<feature type="compositionally biased region" description="Basic residues" evidence="1">
    <location>
        <begin position="1752"/>
        <end position="1769"/>
    </location>
</feature>
<dbReference type="Proteomes" id="UP000041254">
    <property type="component" value="Unassembled WGS sequence"/>
</dbReference>
<accession>A0A0G4G7M0</accession>
<feature type="compositionally biased region" description="Low complexity" evidence="1">
    <location>
        <begin position="1712"/>
        <end position="1725"/>
    </location>
</feature>
<feature type="compositionally biased region" description="Polar residues" evidence="1">
    <location>
        <begin position="2541"/>
        <end position="2555"/>
    </location>
</feature>
<feature type="compositionally biased region" description="Pro residues" evidence="1">
    <location>
        <begin position="2906"/>
        <end position="2916"/>
    </location>
</feature>